<dbReference type="PROSITE" id="PS51755">
    <property type="entry name" value="OMPR_PHOB"/>
    <property type="match status" value="1"/>
</dbReference>
<evidence type="ECO:0000256" key="3">
    <source>
        <dbReference type="ARBA" id="ARBA00023015"/>
    </source>
</evidence>
<dbReference type="InterPro" id="IPR001867">
    <property type="entry name" value="OmpR/PhoB-type_DNA-bd"/>
</dbReference>
<dbReference type="Gene3D" id="1.10.10.10">
    <property type="entry name" value="Winged helix-like DNA-binding domain superfamily/Winged helix DNA-binding domain"/>
    <property type="match status" value="1"/>
</dbReference>
<dbReference type="Pfam" id="PF00486">
    <property type="entry name" value="Trans_reg_C"/>
    <property type="match status" value="1"/>
</dbReference>
<evidence type="ECO:0000313" key="10">
    <source>
        <dbReference type="EMBL" id="ARP97118.1"/>
    </source>
</evidence>
<accession>A0A1W6ZI73</accession>
<dbReference type="GO" id="GO:0005829">
    <property type="term" value="C:cytosol"/>
    <property type="evidence" value="ECO:0007669"/>
    <property type="project" value="TreeGrafter"/>
</dbReference>
<dbReference type="Proteomes" id="UP000194161">
    <property type="component" value="Chromosome"/>
</dbReference>
<dbReference type="PANTHER" id="PTHR48111">
    <property type="entry name" value="REGULATOR OF RPOS"/>
    <property type="match status" value="1"/>
</dbReference>
<dbReference type="SUPFAM" id="SSF46894">
    <property type="entry name" value="C-terminal effector domain of the bipartite response regulators"/>
    <property type="match status" value="1"/>
</dbReference>
<dbReference type="InterPro" id="IPR036388">
    <property type="entry name" value="WH-like_DNA-bd_sf"/>
</dbReference>
<dbReference type="OrthoDB" id="9149764at2"/>
<evidence type="ECO:0000256" key="1">
    <source>
        <dbReference type="ARBA" id="ARBA00022553"/>
    </source>
</evidence>
<evidence type="ECO:0000256" key="2">
    <source>
        <dbReference type="ARBA" id="ARBA00023012"/>
    </source>
</evidence>
<keyword evidence="2" id="KW-0902">Two-component regulatory system</keyword>
<feature type="domain" description="Response regulatory" evidence="8">
    <location>
        <begin position="5"/>
        <end position="118"/>
    </location>
</feature>
<feature type="domain" description="OmpR/PhoB-type" evidence="9">
    <location>
        <begin position="132"/>
        <end position="234"/>
    </location>
</feature>
<keyword evidence="5" id="KW-0804">Transcription</keyword>
<dbReference type="GO" id="GO:0032993">
    <property type="term" value="C:protein-DNA complex"/>
    <property type="evidence" value="ECO:0007669"/>
    <property type="project" value="TreeGrafter"/>
</dbReference>
<evidence type="ECO:0000256" key="5">
    <source>
        <dbReference type="ARBA" id="ARBA00023163"/>
    </source>
</evidence>
<dbReference type="EMBL" id="CP021111">
    <property type="protein sequence ID" value="ARP97118.1"/>
    <property type="molecule type" value="Genomic_DNA"/>
</dbReference>
<evidence type="ECO:0000259" key="9">
    <source>
        <dbReference type="PROSITE" id="PS51755"/>
    </source>
</evidence>
<feature type="DNA-binding region" description="OmpR/PhoB-type" evidence="7">
    <location>
        <begin position="132"/>
        <end position="234"/>
    </location>
</feature>
<organism evidence="10 11">
    <name type="scientific">Bordetella genomosp. 13</name>
    <dbReference type="NCBI Taxonomy" id="463040"/>
    <lineage>
        <taxon>Bacteria</taxon>
        <taxon>Pseudomonadati</taxon>
        <taxon>Pseudomonadota</taxon>
        <taxon>Betaproteobacteria</taxon>
        <taxon>Burkholderiales</taxon>
        <taxon>Alcaligenaceae</taxon>
        <taxon>Bordetella</taxon>
    </lineage>
</organism>
<dbReference type="GO" id="GO:0006355">
    <property type="term" value="P:regulation of DNA-templated transcription"/>
    <property type="evidence" value="ECO:0007669"/>
    <property type="project" value="InterPro"/>
</dbReference>
<dbReference type="SUPFAM" id="SSF52172">
    <property type="entry name" value="CheY-like"/>
    <property type="match status" value="1"/>
</dbReference>
<dbReference type="PANTHER" id="PTHR48111:SF1">
    <property type="entry name" value="TWO-COMPONENT RESPONSE REGULATOR ORR33"/>
    <property type="match status" value="1"/>
</dbReference>
<dbReference type="Gene3D" id="3.40.50.2300">
    <property type="match status" value="1"/>
</dbReference>
<dbReference type="InterPro" id="IPR039420">
    <property type="entry name" value="WalR-like"/>
</dbReference>
<dbReference type="SMART" id="SM00862">
    <property type="entry name" value="Trans_reg_C"/>
    <property type="match status" value="1"/>
</dbReference>
<keyword evidence="11" id="KW-1185">Reference proteome</keyword>
<keyword evidence="3" id="KW-0805">Transcription regulation</keyword>
<evidence type="ECO:0000256" key="7">
    <source>
        <dbReference type="PROSITE-ProRule" id="PRU01091"/>
    </source>
</evidence>
<name>A0A1W6ZI73_9BORD</name>
<proteinExistence type="predicted"/>
<dbReference type="AlphaFoldDB" id="A0A1W6ZI73"/>
<dbReference type="CDD" id="cd00383">
    <property type="entry name" value="trans_reg_C"/>
    <property type="match status" value="1"/>
</dbReference>
<evidence type="ECO:0000313" key="11">
    <source>
        <dbReference type="Proteomes" id="UP000194161"/>
    </source>
</evidence>
<dbReference type="PROSITE" id="PS50110">
    <property type="entry name" value="RESPONSE_REGULATORY"/>
    <property type="match status" value="1"/>
</dbReference>
<dbReference type="KEGG" id="bgm:CAL15_23710"/>
<dbReference type="InterPro" id="IPR011006">
    <property type="entry name" value="CheY-like_superfamily"/>
</dbReference>
<reference evidence="10 11" key="1">
    <citation type="submission" date="2017-05" db="EMBL/GenBank/DDBJ databases">
        <title>Complete and WGS of Bordetella genogroups.</title>
        <authorList>
            <person name="Spilker T."/>
            <person name="LiPuma J."/>
        </authorList>
    </citation>
    <scope>NUCLEOTIDE SEQUENCE [LARGE SCALE GENOMIC DNA]</scope>
    <source>
        <strain evidence="10 11">AU7206</strain>
    </source>
</reference>
<keyword evidence="1 6" id="KW-0597">Phosphoprotein</keyword>
<keyword evidence="4 7" id="KW-0238">DNA-binding</keyword>
<dbReference type="STRING" id="463040.CAL15_23710"/>
<dbReference type="RefSeq" id="WP_086080759.1">
    <property type="nucleotide sequence ID" value="NZ_CP021111.1"/>
</dbReference>
<dbReference type="GO" id="GO:0000156">
    <property type="term" value="F:phosphorelay response regulator activity"/>
    <property type="evidence" value="ECO:0007669"/>
    <property type="project" value="TreeGrafter"/>
</dbReference>
<gene>
    <name evidence="10" type="ORF">CAL15_23710</name>
</gene>
<evidence type="ECO:0000256" key="4">
    <source>
        <dbReference type="ARBA" id="ARBA00023125"/>
    </source>
</evidence>
<feature type="modified residue" description="4-aspartylphosphate" evidence="6">
    <location>
        <position position="54"/>
    </location>
</feature>
<protein>
    <recommendedName>
        <fullName evidence="12">OmpR/PhoB-type domain-containing protein</fullName>
    </recommendedName>
</protein>
<evidence type="ECO:0000259" key="8">
    <source>
        <dbReference type="PROSITE" id="PS50110"/>
    </source>
</evidence>
<evidence type="ECO:0008006" key="12">
    <source>
        <dbReference type="Google" id="ProtNLM"/>
    </source>
</evidence>
<dbReference type="GO" id="GO:0000976">
    <property type="term" value="F:transcription cis-regulatory region binding"/>
    <property type="evidence" value="ECO:0007669"/>
    <property type="project" value="TreeGrafter"/>
</dbReference>
<dbReference type="InterPro" id="IPR001789">
    <property type="entry name" value="Sig_transdc_resp-reg_receiver"/>
</dbReference>
<evidence type="ECO:0000256" key="6">
    <source>
        <dbReference type="PROSITE-ProRule" id="PRU00169"/>
    </source>
</evidence>
<dbReference type="InterPro" id="IPR016032">
    <property type="entry name" value="Sig_transdc_resp-reg_C-effctor"/>
</dbReference>
<sequence>MKHLTILIMSPDGDYRQRSLAALGRAGVVARGCATPLELFGLLDETDCHIVALDLSELGELGYAVIARLRSAADLGVIVVGPQLNLEARLRCLQSGADACLPDPVDERELACLAIALARRLLPAVSDVVGPGVPTDTGRWELRDQDWTLAAPSGVQLSLSANERLIVRALLDLSGRSIGRTELAAQLASDGDAGRTTGARSIDVIISRLRRKAELAGVALPIRTVYGSGYLFANP</sequence>